<dbReference type="GO" id="GO:0016757">
    <property type="term" value="F:glycosyltransferase activity"/>
    <property type="evidence" value="ECO:0007669"/>
    <property type="project" value="InterPro"/>
</dbReference>
<dbReference type="Pfam" id="PF00534">
    <property type="entry name" value="Glycos_transf_1"/>
    <property type="match status" value="1"/>
</dbReference>
<feature type="domain" description="Glycosyl transferase family 1" evidence="2">
    <location>
        <begin position="174"/>
        <end position="286"/>
    </location>
</feature>
<gene>
    <name evidence="3" type="ORF">SAMN05421785_11475</name>
</gene>
<dbReference type="PANTHER" id="PTHR46401">
    <property type="entry name" value="GLYCOSYLTRANSFERASE WBBK-RELATED"/>
    <property type="match status" value="1"/>
</dbReference>
<dbReference type="STRING" id="373672.SAMN05421785_11475"/>
<evidence type="ECO:0000313" key="4">
    <source>
        <dbReference type="Proteomes" id="UP000185781"/>
    </source>
</evidence>
<evidence type="ECO:0000259" key="2">
    <source>
        <dbReference type="Pfam" id="PF00534"/>
    </source>
</evidence>
<dbReference type="PANTHER" id="PTHR46401:SF2">
    <property type="entry name" value="GLYCOSYLTRANSFERASE WBBK-RELATED"/>
    <property type="match status" value="1"/>
</dbReference>
<dbReference type="EMBL" id="FTOV01000014">
    <property type="protein sequence ID" value="SIT24357.1"/>
    <property type="molecule type" value="Genomic_DNA"/>
</dbReference>
<dbReference type="Gene3D" id="3.40.50.2000">
    <property type="entry name" value="Glycogen Phosphorylase B"/>
    <property type="match status" value="1"/>
</dbReference>
<dbReference type="AlphaFoldDB" id="A0A1N7QPC8"/>
<dbReference type="SUPFAM" id="SSF53756">
    <property type="entry name" value="UDP-Glycosyltransferase/glycogen phosphorylase"/>
    <property type="match status" value="1"/>
</dbReference>
<organism evidence="3 4">
    <name type="scientific">Chryseobacterium gambrini</name>
    <dbReference type="NCBI Taxonomy" id="373672"/>
    <lineage>
        <taxon>Bacteria</taxon>
        <taxon>Pseudomonadati</taxon>
        <taxon>Bacteroidota</taxon>
        <taxon>Flavobacteriia</taxon>
        <taxon>Flavobacteriales</taxon>
        <taxon>Weeksellaceae</taxon>
        <taxon>Chryseobacterium group</taxon>
        <taxon>Chryseobacterium</taxon>
    </lineage>
</organism>
<name>A0A1N7QPC8_9FLAO</name>
<protein>
    <submittedName>
        <fullName evidence="3">Glycosyltransferase involved in cell wall bisynthesis</fullName>
    </submittedName>
</protein>
<dbReference type="Proteomes" id="UP000185781">
    <property type="component" value="Unassembled WGS sequence"/>
</dbReference>
<dbReference type="RefSeq" id="WP_076395628.1">
    <property type="nucleotide sequence ID" value="NZ_FTOV01000014.1"/>
</dbReference>
<evidence type="ECO:0000256" key="1">
    <source>
        <dbReference type="ARBA" id="ARBA00022679"/>
    </source>
</evidence>
<evidence type="ECO:0000313" key="3">
    <source>
        <dbReference type="EMBL" id="SIT24357.1"/>
    </source>
</evidence>
<dbReference type="OrthoDB" id="9801609at2"/>
<accession>A0A1N7QPC8</accession>
<dbReference type="GO" id="GO:0009103">
    <property type="term" value="P:lipopolysaccharide biosynthetic process"/>
    <property type="evidence" value="ECO:0007669"/>
    <property type="project" value="TreeGrafter"/>
</dbReference>
<reference evidence="3 4" key="1">
    <citation type="submission" date="2017-01" db="EMBL/GenBank/DDBJ databases">
        <authorList>
            <person name="Mah S.A."/>
            <person name="Swanson W.J."/>
            <person name="Moy G.W."/>
            <person name="Vacquier V.D."/>
        </authorList>
    </citation>
    <scope>NUCLEOTIDE SEQUENCE [LARGE SCALE GENOMIC DNA]</scope>
    <source>
        <strain evidence="3 4">DSM 18014</strain>
    </source>
</reference>
<proteinExistence type="predicted"/>
<sequence length="337" mass="39188">MILIDALYINNGGGKVLLDYLIQELNKLDIEIFYLFDKRIENTYYPVNPKSQKCFLESSFTKRKQFYLENKDKFSKILCFGNLPPNIKIKNATVYTYFHQPLFLELPKNMPLKDRIKFWIKTKILNSIKKNTDFWLVQSELIQSGFKNKYKIDGEKVLLMPFYPPFKNSNETVERKENTYIYVSNASIHKNHVKLIDAFCLFYDTYKKGSLTVTVSEEFNEVLNYVKDKQNLGYPIKNLGFIKRDDLKKIYESHEYLIFPSFAESFGLGLVEAIENGCKIIGADLPYTYAVCKPSLVFNPLEVDSITEALSLSLQKNTINSESKVKNEINTLISLLH</sequence>
<keyword evidence="1 3" id="KW-0808">Transferase</keyword>
<dbReference type="InterPro" id="IPR001296">
    <property type="entry name" value="Glyco_trans_1"/>
</dbReference>